<keyword evidence="3" id="KW-1185">Reference proteome</keyword>
<comment type="caution">
    <text evidence="2">The sequence shown here is derived from an EMBL/GenBank/DDBJ whole genome shotgun (WGS) entry which is preliminary data.</text>
</comment>
<evidence type="ECO:0000256" key="1">
    <source>
        <dbReference type="SAM" id="MobiDB-lite"/>
    </source>
</evidence>
<dbReference type="EMBL" id="JAVHJO010000007">
    <property type="protein sequence ID" value="KAK6538825.1"/>
    <property type="molecule type" value="Genomic_DNA"/>
</dbReference>
<feature type="region of interest" description="Disordered" evidence="1">
    <location>
        <begin position="51"/>
        <end position="72"/>
    </location>
</feature>
<gene>
    <name evidence="2" type="ORF">TWF694_010390</name>
</gene>
<sequence>MISPRSGLQHLQRTSYGSLHEKLPQISILLPSETPQSPLLPEADTMLPSKMMTAMPQPPRKTRKHFSYNSKP</sequence>
<dbReference type="Proteomes" id="UP001365542">
    <property type="component" value="Unassembled WGS sequence"/>
</dbReference>
<accession>A0AAV9X9Q1</accession>
<proteinExistence type="predicted"/>
<dbReference type="AlphaFoldDB" id="A0AAV9X9Q1"/>
<evidence type="ECO:0000313" key="2">
    <source>
        <dbReference type="EMBL" id="KAK6538825.1"/>
    </source>
</evidence>
<evidence type="ECO:0000313" key="3">
    <source>
        <dbReference type="Proteomes" id="UP001365542"/>
    </source>
</evidence>
<organism evidence="2 3">
    <name type="scientific">Orbilia ellipsospora</name>
    <dbReference type="NCBI Taxonomy" id="2528407"/>
    <lineage>
        <taxon>Eukaryota</taxon>
        <taxon>Fungi</taxon>
        <taxon>Dikarya</taxon>
        <taxon>Ascomycota</taxon>
        <taxon>Pezizomycotina</taxon>
        <taxon>Orbiliomycetes</taxon>
        <taxon>Orbiliales</taxon>
        <taxon>Orbiliaceae</taxon>
        <taxon>Orbilia</taxon>
    </lineage>
</organism>
<name>A0AAV9X9Q1_9PEZI</name>
<reference evidence="2 3" key="1">
    <citation type="submission" date="2019-10" db="EMBL/GenBank/DDBJ databases">
        <authorList>
            <person name="Palmer J.M."/>
        </authorList>
    </citation>
    <scope>NUCLEOTIDE SEQUENCE [LARGE SCALE GENOMIC DNA]</scope>
    <source>
        <strain evidence="2 3">TWF694</strain>
    </source>
</reference>
<protein>
    <submittedName>
        <fullName evidence="2">Uncharacterized protein</fullName>
    </submittedName>
</protein>